<dbReference type="CDD" id="cd07316">
    <property type="entry name" value="terB_like_DjlA"/>
    <property type="match status" value="1"/>
</dbReference>
<comment type="domain">
    <text evidence="7">The transmembrane domain is a dimerization domain.</text>
</comment>
<dbReference type="Gene3D" id="1.10.3680.10">
    <property type="entry name" value="TerB-like"/>
    <property type="match status" value="1"/>
</dbReference>
<dbReference type="PRINTS" id="PR00625">
    <property type="entry name" value="JDOMAIN"/>
</dbReference>
<dbReference type="PROSITE" id="PS50076">
    <property type="entry name" value="DNAJ_2"/>
    <property type="match status" value="1"/>
</dbReference>
<dbReference type="SUPFAM" id="SSF46565">
    <property type="entry name" value="Chaperone J-domain"/>
    <property type="match status" value="1"/>
</dbReference>
<keyword evidence="6 7" id="KW-0143">Chaperone</keyword>
<evidence type="ECO:0000256" key="2">
    <source>
        <dbReference type="ARBA" id="ARBA00022519"/>
    </source>
</evidence>
<comment type="subunit">
    <text evidence="7">Homodimer.</text>
</comment>
<dbReference type="InterPro" id="IPR007791">
    <property type="entry name" value="DjlA_N"/>
</dbReference>
<dbReference type="RefSeq" id="WP_353304021.1">
    <property type="nucleotide sequence ID" value="NZ_BAABWN010000012.1"/>
</dbReference>
<comment type="function">
    <text evidence="7">Regulatory DnaK co-chaperone. Direct interaction between DnaK and DjlA is needed for the induction of the wcaABCDE operon, involved in the synthesis of a colanic acid polysaccharide capsule, possibly through activation of the RcsB/RcsC phosphotransfer signaling pathway. The colanic acid capsule may help the bacterium survive conditions outside the host.</text>
</comment>
<dbReference type="Pfam" id="PF05099">
    <property type="entry name" value="TerB"/>
    <property type="match status" value="1"/>
</dbReference>
<feature type="topological domain" description="Cytoplasmic" evidence="7">
    <location>
        <begin position="30"/>
        <end position="265"/>
    </location>
</feature>
<evidence type="ECO:0000256" key="1">
    <source>
        <dbReference type="ARBA" id="ARBA00022475"/>
    </source>
</evidence>
<keyword evidence="5 7" id="KW-0472">Membrane</keyword>
<dbReference type="CDD" id="cd06257">
    <property type="entry name" value="DnaJ"/>
    <property type="match status" value="1"/>
</dbReference>
<feature type="domain" description="J" evidence="9">
    <location>
        <begin position="198"/>
        <end position="265"/>
    </location>
</feature>
<dbReference type="InterPro" id="IPR001623">
    <property type="entry name" value="DnaJ_domain"/>
</dbReference>
<evidence type="ECO:0000259" key="9">
    <source>
        <dbReference type="PROSITE" id="PS50076"/>
    </source>
</evidence>
<evidence type="ECO:0000256" key="6">
    <source>
        <dbReference type="ARBA" id="ARBA00023186"/>
    </source>
</evidence>
<keyword evidence="2 7" id="KW-0997">Cell inner membrane</keyword>
<evidence type="ECO:0000313" key="10">
    <source>
        <dbReference type="EMBL" id="GAA6169514.1"/>
    </source>
</evidence>
<evidence type="ECO:0000256" key="8">
    <source>
        <dbReference type="SAM" id="Phobius"/>
    </source>
</evidence>
<evidence type="ECO:0000256" key="3">
    <source>
        <dbReference type="ARBA" id="ARBA00022692"/>
    </source>
</evidence>
<keyword evidence="1 7" id="KW-1003">Cell membrane</keyword>
<comment type="caution">
    <text evidence="10">The sequence shown here is derived from an EMBL/GenBank/DDBJ whole genome shotgun (WGS) entry which is preliminary data.</text>
</comment>
<sequence length="265" mass="29222">MFFGKIIGGLFGFSIANIPGLVIGGVLGHFFDKGLKQFRPTLSEQERADVESVFFQTVFQLMGHVAKSDGRVSEEEIAGAEHIMAHMRISGEMRTKAIGFFKHGASDEFDLAAVVAEFNKIGNKIPSLRQTILMYLINIALADGKIEASEEACLEKISEHLGISKFAFKQLMAMLKAQANFHEGGGQTQATREDELALAYEVLGVDADVSEPALKKAYRKLMSENHPDKLMGQGVPQDMVEMATERSQKIQAAYDLIKKHRKSQA</sequence>
<dbReference type="InterPro" id="IPR036869">
    <property type="entry name" value="J_dom_sf"/>
</dbReference>
<evidence type="ECO:0000256" key="5">
    <source>
        <dbReference type="ARBA" id="ARBA00023136"/>
    </source>
</evidence>
<dbReference type="Proteomes" id="UP001465153">
    <property type="component" value="Unassembled WGS sequence"/>
</dbReference>
<feature type="topological domain" description="Periplasmic" evidence="7">
    <location>
        <begin position="1"/>
        <end position="5"/>
    </location>
</feature>
<dbReference type="Pfam" id="PF00226">
    <property type="entry name" value="DnaJ"/>
    <property type="match status" value="1"/>
</dbReference>
<protein>
    <recommendedName>
        <fullName evidence="7">Co-chaperone protein DjlA</fullName>
    </recommendedName>
</protein>
<dbReference type="InterPro" id="IPR029024">
    <property type="entry name" value="TerB-like"/>
</dbReference>
<dbReference type="InterPro" id="IPR050817">
    <property type="entry name" value="DjlA_DnaK_co-chaperone"/>
</dbReference>
<dbReference type="InterPro" id="IPR023749">
    <property type="entry name" value="DjlA"/>
</dbReference>
<reference evidence="10 11" key="1">
    <citation type="submission" date="2024-04" db="EMBL/GenBank/DDBJ databases">
        <title>Draft genome sequence of Sessilibacter corallicola NBRC 116591.</title>
        <authorList>
            <person name="Miyakawa T."/>
            <person name="Kusuya Y."/>
            <person name="Miura T."/>
        </authorList>
    </citation>
    <scope>NUCLEOTIDE SEQUENCE [LARGE SCALE GENOMIC DNA]</scope>
    <source>
        <strain evidence="10 11">KU-00831-HH</strain>
    </source>
</reference>
<dbReference type="NCBIfam" id="NF006948">
    <property type="entry name" value="PRK09430.1"/>
    <property type="match status" value="1"/>
</dbReference>
<dbReference type="SMART" id="SM00271">
    <property type="entry name" value="DnaJ"/>
    <property type="match status" value="1"/>
</dbReference>
<evidence type="ECO:0000313" key="11">
    <source>
        <dbReference type="Proteomes" id="UP001465153"/>
    </source>
</evidence>
<keyword evidence="3 7" id="KW-0812">Transmembrane</keyword>
<keyword evidence="4 7" id="KW-1133">Transmembrane helix</keyword>
<name>A0ABQ0ACX7_9GAMM</name>
<dbReference type="SUPFAM" id="SSF158682">
    <property type="entry name" value="TerB-like"/>
    <property type="match status" value="1"/>
</dbReference>
<comment type="subcellular location">
    <subcellularLocation>
        <location evidence="7">Cell inner membrane</location>
        <topology evidence="7">Single-pass type III membrane protein</topology>
    </subcellularLocation>
</comment>
<evidence type="ECO:0000256" key="7">
    <source>
        <dbReference type="HAMAP-Rule" id="MF_01153"/>
    </source>
</evidence>
<gene>
    <name evidence="7 10" type="primary">djlA</name>
    <name evidence="10" type="ORF">NBRC116591_33250</name>
</gene>
<dbReference type="Gene3D" id="1.10.287.110">
    <property type="entry name" value="DnaJ domain"/>
    <property type="match status" value="1"/>
</dbReference>
<dbReference type="HAMAP" id="MF_01153">
    <property type="entry name" value="DjlA"/>
    <property type="match status" value="1"/>
</dbReference>
<dbReference type="PANTHER" id="PTHR24074">
    <property type="entry name" value="CO-CHAPERONE PROTEIN DJLA"/>
    <property type="match status" value="1"/>
</dbReference>
<accession>A0ABQ0ACX7</accession>
<feature type="transmembrane region" description="Helical" evidence="8">
    <location>
        <begin position="6"/>
        <end position="31"/>
    </location>
</feature>
<keyword evidence="11" id="KW-1185">Reference proteome</keyword>
<proteinExistence type="inferred from homology"/>
<evidence type="ECO:0000256" key="4">
    <source>
        <dbReference type="ARBA" id="ARBA00022989"/>
    </source>
</evidence>
<organism evidence="10 11">
    <name type="scientific">Sessilibacter corallicola</name>
    <dbReference type="NCBI Taxonomy" id="2904075"/>
    <lineage>
        <taxon>Bacteria</taxon>
        <taxon>Pseudomonadati</taxon>
        <taxon>Pseudomonadota</taxon>
        <taxon>Gammaproteobacteria</taxon>
        <taxon>Cellvibrionales</taxon>
        <taxon>Cellvibrionaceae</taxon>
        <taxon>Sessilibacter</taxon>
    </lineage>
</organism>
<dbReference type="EMBL" id="BAABWN010000012">
    <property type="protein sequence ID" value="GAA6169514.1"/>
    <property type="molecule type" value="Genomic_DNA"/>
</dbReference>